<sequence length="157" mass="18131">MPRYADTIVRIKCIHMYKNKNDRDSMIVWAISTYPVDREDSEVEIVSFVSTNPAERDPETQAVFEKDSFYSIRGKIISVYYGDVKRPKHVKIEDVDTVDDVSVDSEKINFNLDEGNMKEVYCNDNDKRIRKDKRSKSLRSRKSGKGGVSHSLRSSSK</sequence>
<feature type="compositionally biased region" description="Basic residues" evidence="1">
    <location>
        <begin position="130"/>
        <end position="144"/>
    </location>
</feature>
<comment type="caution">
    <text evidence="2">The sequence shown here is derived from an EMBL/GenBank/DDBJ whole genome shotgun (WGS) entry which is preliminary data.</text>
</comment>
<evidence type="ECO:0000313" key="2">
    <source>
        <dbReference type="EMBL" id="CAG8851726.1"/>
    </source>
</evidence>
<proteinExistence type="predicted"/>
<keyword evidence="3" id="KW-1185">Reference proteome</keyword>
<dbReference type="EMBL" id="CAJVQB010107544">
    <property type="protein sequence ID" value="CAG8851726.1"/>
    <property type="molecule type" value="Genomic_DNA"/>
</dbReference>
<accession>A0ABN7XA71</accession>
<gene>
    <name evidence="2" type="ORF">GMARGA_LOCUS40883</name>
</gene>
<dbReference type="Proteomes" id="UP000789901">
    <property type="component" value="Unassembled WGS sequence"/>
</dbReference>
<evidence type="ECO:0000256" key="1">
    <source>
        <dbReference type="SAM" id="MobiDB-lite"/>
    </source>
</evidence>
<feature type="region of interest" description="Disordered" evidence="1">
    <location>
        <begin position="123"/>
        <end position="157"/>
    </location>
</feature>
<evidence type="ECO:0000313" key="3">
    <source>
        <dbReference type="Proteomes" id="UP000789901"/>
    </source>
</evidence>
<reference evidence="2 3" key="1">
    <citation type="submission" date="2021-06" db="EMBL/GenBank/DDBJ databases">
        <authorList>
            <person name="Kallberg Y."/>
            <person name="Tangrot J."/>
            <person name="Rosling A."/>
        </authorList>
    </citation>
    <scope>NUCLEOTIDE SEQUENCE [LARGE SCALE GENOMIC DNA]</scope>
    <source>
        <strain evidence="2 3">120-4 pot B 10/14</strain>
    </source>
</reference>
<feature type="non-terminal residue" evidence="2">
    <location>
        <position position="157"/>
    </location>
</feature>
<protein>
    <submittedName>
        <fullName evidence="2">5546_t:CDS:1</fullName>
    </submittedName>
</protein>
<name>A0ABN7XA71_GIGMA</name>
<organism evidence="2 3">
    <name type="scientific">Gigaspora margarita</name>
    <dbReference type="NCBI Taxonomy" id="4874"/>
    <lineage>
        <taxon>Eukaryota</taxon>
        <taxon>Fungi</taxon>
        <taxon>Fungi incertae sedis</taxon>
        <taxon>Mucoromycota</taxon>
        <taxon>Glomeromycotina</taxon>
        <taxon>Glomeromycetes</taxon>
        <taxon>Diversisporales</taxon>
        <taxon>Gigasporaceae</taxon>
        <taxon>Gigaspora</taxon>
    </lineage>
</organism>